<proteinExistence type="predicted"/>
<protein>
    <submittedName>
        <fullName evidence="1">Uncharacterized protein</fullName>
    </submittedName>
</protein>
<reference evidence="2" key="1">
    <citation type="submission" date="2015-10" db="EMBL/GenBank/DDBJ databases">
        <title>Draft Genome Sequences of 11 Lactococcus lactis subspecies cremoris strains.</title>
        <authorList>
            <person name="Wels M."/>
            <person name="Backus L."/>
            <person name="Boekhorst J."/>
            <person name="Dijkstra A."/>
            <person name="Beerthuizen M."/>
            <person name="Kelly W."/>
            <person name="Siezen R."/>
            <person name="Bachmann H."/>
            <person name="Van Hijum S."/>
        </authorList>
    </citation>
    <scope>NUCLEOTIDE SEQUENCE [LARGE SCALE GENOMIC DNA]</scope>
    <source>
        <strain evidence="2">LMG8520</strain>
    </source>
</reference>
<organism evidence="1 2">
    <name type="scientific">Lactococcus lactis subsp. lactis</name>
    <name type="common">Streptococcus lactis</name>
    <dbReference type="NCBI Taxonomy" id="1360"/>
    <lineage>
        <taxon>Bacteria</taxon>
        <taxon>Bacillati</taxon>
        <taxon>Bacillota</taxon>
        <taxon>Bacilli</taxon>
        <taxon>Lactobacillales</taxon>
        <taxon>Streptococcaceae</taxon>
        <taxon>Lactococcus</taxon>
    </lineage>
</organism>
<accession>A0A0V8CZD3</accession>
<evidence type="ECO:0000313" key="1">
    <source>
        <dbReference type="EMBL" id="KSU06668.1"/>
    </source>
</evidence>
<gene>
    <name evidence="1" type="ORF">LMG8520_2050</name>
</gene>
<dbReference type="EMBL" id="LKLP01000100">
    <property type="protein sequence ID" value="KSU06668.1"/>
    <property type="molecule type" value="Genomic_DNA"/>
</dbReference>
<dbReference type="Proteomes" id="UP000054230">
    <property type="component" value="Unassembled WGS sequence"/>
</dbReference>
<name>A0A0V8CZD3_LACLL</name>
<comment type="caution">
    <text evidence="1">The sequence shown here is derived from an EMBL/GenBank/DDBJ whole genome shotgun (WGS) entry which is preliminary data.</text>
</comment>
<dbReference type="AlphaFoldDB" id="A0A0V8CZD3"/>
<dbReference type="PATRIC" id="fig|1360.106.peg.2537"/>
<sequence>MAFEPHNKNITEALRTPSENVVIKEEEALTIPSYQDTTEKTQNYTFSLQPSVRKKLTAVSKEQGFPSASSFLNSLIKGL</sequence>
<dbReference type="RefSeq" id="WP_058210232.1">
    <property type="nucleotide sequence ID" value="NZ_LKLP01000100.1"/>
</dbReference>
<evidence type="ECO:0000313" key="2">
    <source>
        <dbReference type="Proteomes" id="UP000054230"/>
    </source>
</evidence>